<comment type="similarity">
    <text evidence="1">Belongs to the CFA/CMAS family.</text>
</comment>
<keyword evidence="4" id="KW-0949">S-adenosyl-L-methionine</keyword>
<dbReference type="Proteomes" id="UP000540909">
    <property type="component" value="Unassembled WGS sequence"/>
</dbReference>
<dbReference type="CDD" id="cd02440">
    <property type="entry name" value="AdoMet_MTases"/>
    <property type="match status" value="1"/>
</dbReference>
<reference evidence="6 7" key="1">
    <citation type="submission" date="2020-08" db="EMBL/GenBank/DDBJ databases">
        <title>Genomic Encyclopedia of Type Strains, Phase IV (KMG-V): Genome sequencing to study the core and pangenomes of soil and plant-associated prokaryotes.</title>
        <authorList>
            <person name="Whitman W."/>
        </authorList>
    </citation>
    <scope>NUCLEOTIDE SEQUENCE [LARGE SCALE GENOMIC DNA]</scope>
    <source>
        <strain evidence="6 7">SEMIA 4089</strain>
    </source>
</reference>
<evidence type="ECO:0000313" key="6">
    <source>
        <dbReference type="EMBL" id="MBB4237003.1"/>
    </source>
</evidence>
<keyword evidence="5" id="KW-0443">Lipid metabolism</keyword>
<proteinExistence type="inferred from homology"/>
<dbReference type="GO" id="GO:0008610">
    <property type="term" value="P:lipid biosynthetic process"/>
    <property type="evidence" value="ECO:0007669"/>
    <property type="project" value="InterPro"/>
</dbReference>
<dbReference type="InterPro" id="IPR029063">
    <property type="entry name" value="SAM-dependent_MTases_sf"/>
</dbReference>
<keyword evidence="3 6" id="KW-0808">Transferase</keyword>
<accession>A0A7W6R567</accession>
<evidence type="ECO:0000256" key="5">
    <source>
        <dbReference type="ARBA" id="ARBA00023098"/>
    </source>
</evidence>
<dbReference type="EC" id="2.1.1.79" evidence="6"/>
<evidence type="ECO:0000256" key="1">
    <source>
        <dbReference type="ARBA" id="ARBA00010815"/>
    </source>
</evidence>
<comment type="caution">
    <text evidence="6">The sequence shown here is derived from an EMBL/GenBank/DDBJ whole genome shotgun (WGS) entry which is preliminary data.</text>
</comment>
<sequence length="446" mass="50418">MMQPTQNFILRHAKGAASAFSNRVLERALARIVTRGCLNVTTSNGQQLSFGDGSGEQIHVSFADLAAQWAFLVDADLRLGELYMDRRFLIEQGSLHDFLAMMLREAQNAKHPLIARLIDRARTWLRIFRHRNLPARSKANVAHHYDLDGRLYELFLDTDRQYSCAYFESPDQSLDAAQHAKKRHLAAKLQLGPGKSVLDIGCGWGGLALHMARHVQGGHVLGITLSQEQHDYAQKRLAEHERMEAGIQFALQDYRSLSGRFDRIVSVGMFEHVGLASYRAFFEKCADLLEDDGIMVLHTIGCSATPGFTTPWLDKYIFPGGYIPALSEILPEIEKAGLAVADIEVLRLHYAWTLAHWRKRFLARWQEAAALYDERFCRMWEFYLASAEAAFRYEDLVVFQIQLSKRNDAIPVTRDYIAQHEKAAAQSSKADLEGAAEHDTDDVLVG</sequence>
<keyword evidence="2 6" id="KW-0489">Methyltransferase</keyword>
<dbReference type="AlphaFoldDB" id="A0A7W6R567"/>
<dbReference type="GO" id="GO:0032259">
    <property type="term" value="P:methylation"/>
    <property type="evidence" value="ECO:0007669"/>
    <property type="project" value="UniProtKB-KW"/>
</dbReference>
<dbReference type="Pfam" id="PF02353">
    <property type="entry name" value="CMAS"/>
    <property type="match status" value="1"/>
</dbReference>
<evidence type="ECO:0000256" key="3">
    <source>
        <dbReference type="ARBA" id="ARBA00022679"/>
    </source>
</evidence>
<name>A0A7W6R567_9HYPH</name>
<dbReference type="PANTHER" id="PTHR43667">
    <property type="entry name" value="CYCLOPROPANE-FATTY-ACYL-PHOSPHOLIPID SYNTHASE"/>
    <property type="match status" value="1"/>
</dbReference>
<dbReference type="SUPFAM" id="SSF53335">
    <property type="entry name" value="S-adenosyl-L-methionine-dependent methyltransferases"/>
    <property type="match status" value="1"/>
</dbReference>
<dbReference type="PIRSF" id="PIRSF003085">
    <property type="entry name" value="CMAS"/>
    <property type="match status" value="1"/>
</dbReference>
<dbReference type="GO" id="GO:0008825">
    <property type="term" value="F:cyclopropane-fatty-acyl-phospholipid synthase activity"/>
    <property type="evidence" value="ECO:0007669"/>
    <property type="project" value="UniProtKB-EC"/>
</dbReference>
<gene>
    <name evidence="6" type="ORF">GGD57_003599</name>
</gene>
<dbReference type="Gene3D" id="3.40.50.150">
    <property type="entry name" value="Vaccinia Virus protein VP39"/>
    <property type="match status" value="1"/>
</dbReference>
<protein>
    <submittedName>
        <fullName evidence="6">Cyclopropane-fatty-acyl-phospholipid synthase</fullName>
        <ecNumber evidence="6">2.1.1.79</ecNumber>
    </submittedName>
</protein>
<dbReference type="PANTHER" id="PTHR43667:SF1">
    <property type="entry name" value="CYCLOPROPANE-FATTY-ACYL-PHOSPHOLIPID SYNTHASE"/>
    <property type="match status" value="1"/>
</dbReference>
<evidence type="ECO:0000256" key="2">
    <source>
        <dbReference type="ARBA" id="ARBA00022603"/>
    </source>
</evidence>
<organism evidence="6 7">
    <name type="scientific">Rhizobium esperanzae</name>
    <dbReference type="NCBI Taxonomy" id="1967781"/>
    <lineage>
        <taxon>Bacteria</taxon>
        <taxon>Pseudomonadati</taxon>
        <taxon>Pseudomonadota</taxon>
        <taxon>Alphaproteobacteria</taxon>
        <taxon>Hyphomicrobiales</taxon>
        <taxon>Rhizobiaceae</taxon>
        <taxon>Rhizobium/Agrobacterium group</taxon>
        <taxon>Rhizobium</taxon>
    </lineage>
</organism>
<dbReference type="EMBL" id="JACIFY010000012">
    <property type="protein sequence ID" value="MBB4237003.1"/>
    <property type="molecule type" value="Genomic_DNA"/>
</dbReference>
<evidence type="ECO:0000256" key="4">
    <source>
        <dbReference type="ARBA" id="ARBA00022691"/>
    </source>
</evidence>
<dbReference type="InterPro" id="IPR050723">
    <property type="entry name" value="CFA/CMAS"/>
</dbReference>
<evidence type="ECO:0000313" key="7">
    <source>
        <dbReference type="Proteomes" id="UP000540909"/>
    </source>
</evidence>
<dbReference type="InterPro" id="IPR003333">
    <property type="entry name" value="CMAS"/>
</dbReference>